<organism evidence="2 3">
    <name type="scientific">Manihot esculenta</name>
    <name type="common">Cassava</name>
    <name type="synonym">Jatropha manihot</name>
    <dbReference type="NCBI Taxonomy" id="3983"/>
    <lineage>
        <taxon>Eukaryota</taxon>
        <taxon>Viridiplantae</taxon>
        <taxon>Streptophyta</taxon>
        <taxon>Embryophyta</taxon>
        <taxon>Tracheophyta</taxon>
        <taxon>Spermatophyta</taxon>
        <taxon>Magnoliopsida</taxon>
        <taxon>eudicotyledons</taxon>
        <taxon>Gunneridae</taxon>
        <taxon>Pentapetalae</taxon>
        <taxon>rosids</taxon>
        <taxon>fabids</taxon>
        <taxon>Malpighiales</taxon>
        <taxon>Euphorbiaceae</taxon>
        <taxon>Crotonoideae</taxon>
        <taxon>Manihoteae</taxon>
        <taxon>Manihot</taxon>
    </lineage>
</organism>
<dbReference type="InterPro" id="IPR025659">
    <property type="entry name" value="Tubby-like_C"/>
</dbReference>
<dbReference type="OrthoDB" id="97518at2759"/>
<evidence type="ECO:0008006" key="4">
    <source>
        <dbReference type="Google" id="ProtNLM"/>
    </source>
</evidence>
<comment type="similarity">
    <text evidence="1">Belongs to the LOR family.</text>
</comment>
<dbReference type="OMA" id="RTKTTMT"/>
<evidence type="ECO:0000313" key="2">
    <source>
        <dbReference type="EMBL" id="OAY41594.1"/>
    </source>
</evidence>
<dbReference type="PANTHER" id="PTHR31087:SF58">
    <property type="entry name" value="OS07G0230700 PROTEIN"/>
    <property type="match status" value="1"/>
</dbReference>
<evidence type="ECO:0000256" key="1">
    <source>
        <dbReference type="ARBA" id="ARBA00005437"/>
    </source>
</evidence>
<dbReference type="EMBL" id="CM004395">
    <property type="protein sequence ID" value="OAY41594.1"/>
    <property type="molecule type" value="Genomic_DNA"/>
</dbReference>
<accession>A0A2C9VB57</accession>
<protein>
    <recommendedName>
        <fullName evidence="4">Protein LURP-one-related 15</fullName>
    </recommendedName>
</protein>
<dbReference type="STRING" id="3983.A0A2C9VB57"/>
<reference evidence="3" key="1">
    <citation type="journal article" date="2016" name="Nat. Biotechnol.">
        <title>Sequencing wild and cultivated cassava and related species reveals extensive interspecific hybridization and genetic diversity.</title>
        <authorList>
            <person name="Bredeson J.V."/>
            <person name="Lyons J.B."/>
            <person name="Prochnik S.E."/>
            <person name="Wu G.A."/>
            <person name="Ha C.M."/>
            <person name="Edsinger-Gonzales E."/>
            <person name="Grimwood J."/>
            <person name="Schmutz J."/>
            <person name="Rabbi I.Y."/>
            <person name="Egesi C."/>
            <person name="Nauluvula P."/>
            <person name="Lebot V."/>
            <person name="Ndunguru J."/>
            <person name="Mkamilo G."/>
            <person name="Bart R.S."/>
            <person name="Setter T.L."/>
            <person name="Gleadow R.M."/>
            <person name="Kulakow P."/>
            <person name="Ferguson M.E."/>
            <person name="Rounsley S."/>
            <person name="Rokhsar D.S."/>
        </authorList>
    </citation>
    <scope>NUCLEOTIDE SEQUENCE [LARGE SCALE GENOMIC DNA]</scope>
    <source>
        <strain evidence="3">cv. AM560-2</strain>
    </source>
</reference>
<gene>
    <name evidence="2" type="ORF">MANES_09G114200v8</name>
</gene>
<dbReference type="InterPro" id="IPR038595">
    <property type="entry name" value="LOR_sf"/>
</dbReference>
<dbReference type="Gramene" id="Manes.09G114200.1.v8.1">
    <property type="protein sequence ID" value="Manes.09G114200.1.v8.1.CDS"/>
    <property type="gene ID" value="Manes.09G114200.v8.1"/>
</dbReference>
<dbReference type="PANTHER" id="PTHR31087">
    <property type="match status" value="1"/>
</dbReference>
<proteinExistence type="inferred from homology"/>
<name>A0A2C9VB57_MANES</name>
<dbReference type="AlphaFoldDB" id="A0A2C9VB57"/>
<evidence type="ECO:0000313" key="3">
    <source>
        <dbReference type="Proteomes" id="UP000091857"/>
    </source>
</evidence>
<dbReference type="Proteomes" id="UP000091857">
    <property type="component" value="Chromosome 9"/>
</dbReference>
<dbReference type="SUPFAM" id="SSF54518">
    <property type="entry name" value="Tubby C-terminal domain-like"/>
    <property type="match status" value="1"/>
</dbReference>
<keyword evidence="3" id="KW-1185">Reference proteome</keyword>
<comment type="caution">
    <text evidence="2">The sequence shown here is derived from an EMBL/GenBank/DDBJ whole genome shotgun (WGS) entry which is preliminary data.</text>
</comment>
<sequence>MNSGQSNPTPAMTSSQPLEKPVVVIGPQFLAQYPVDLTIASKLLTLGENNFSVTDVNGTLIFKLKSKLLSIHDRRFLQDAAGKTLATLRQKIATAHRRWEVFRGESTDAKDLLFSAKKSSIIQFKTGLDVFLGSNTSENVPDFKIKGTWKERSCTIYLGESNTIIAQMYRRHTVKTALLDADNFAVTVYPNVDYAFVVALVVVLDEINDDRRGDD</sequence>
<dbReference type="InterPro" id="IPR007612">
    <property type="entry name" value="LOR"/>
</dbReference>
<dbReference type="Pfam" id="PF04525">
    <property type="entry name" value="LOR"/>
    <property type="match status" value="1"/>
</dbReference>
<dbReference type="Gene3D" id="2.40.160.200">
    <property type="entry name" value="LURP1-related"/>
    <property type="match status" value="1"/>
</dbReference>